<name>A0A2W5DDB6_9PSED</name>
<dbReference type="RefSeq" id="WP_273228993.1">
    <property type="nucleotide sequence ID" value="NZ_QFOH01000002.1"/>
</dbReference>
<accession>A0A2W5DDB6</accession>
<dbReference type="InterPro" id="IPR004675">
    <property type="entry name" value="AhpD_core"/>
</dbReference>
<reference evidence="2 3" key="1">
    <citation type="submission" date="2017-08" db="EMBL/GenBank/DDBJ databases">
        <title>Infants hospitalized years apart are colonized by the same room-sourced microbial strains.</title>
        <authorList>
            <person name="Brooks B."/>
            <person name="Olm M.R."/>
            <person name="Firek B.A."/>
            <person name="Baker R."/>
            <person name="Thomas B.C."/>
            <person name="Morowitz M.J."/>
            <person name="Banfield J.F."/>
        </authorList>
    </citation>
    <scope>NUCLEOTIDE SEQUENCE [LARGE SCALE GENOMIC DNA]</scope>
    <source>
        <strain evidence="2">S2_009_000_R2_77</strain>
    </source>
</reference>
<organism evidence="2 3">
    <name type="scientific">Pseudomonas kuykendallii</name>
    <dbReference type="NCBI Taxonomy" id="1007099"/>
    <lineage>
        <taxon>Bacteria</taxon>
        <taxon>Pseudomonadati</taxon>
        <taxon>Pseudomonadota</taxon>
        <taxon>Gammaproteobacteria</taxon>
        <taxon>Pseudomonadales</taxon>
        <taxon>Pseudomonadaceae</taxon>
        <taxon>Pseudomonas</taxon>
    </lineage>
</organism>
<evidence type="ECO:0000313" key="2">
    <source>
        <dbReference type="EMBL" id="PZP26350.1"/>
    </source>
</evidence>
<gene>
    <name evidence="2" type="ORF">DI599_01670</name>
</gene>
<evidence type="ECO:0000313" key="3">
    <source>
        <dbReference type="Proteomes" id="UP000249198"/>
    </source>
</evidence>
<dbReference type="SUPFAM" id="SSF69118">
    <property type="entry name" value="AhpD-like"/>
    <property type="match status" value="1"/>
</dbReference>
<dbReference type="PANTHER" id="PTHR34846">
    <property type="entry name" value="4-CARBOXYMUCONOLACTONE DECARBOXYLASE FAMILY PROTEIN (AFU_ORTHOLOGUE AFUA_6G11590)"/>
    <property type="match status" value="1"/>
</dbReference>
<dbReference type="NCBIfam" id="TIGR00778">
    <property type="entry name" value="ahpD_dom"/>
    <property type="match status" value="1"/>
</dbReference>
<feature type="domain" description="Carboxymuconolactone decarboxylase-like" evidence="1">
    <location>
        <begin position="13"/>
        <end position="94"/>
    </location>
</feature>
<dbReference type="Gene3D" id="1.20.1290.10">
    <property type="entry name" value="AhpD-like"/>
    <property type="match status" value="1"/>
</dbReference>
<keyword evidence="2" id="KW-0560">Oxidoreductase</keyword>
<dbReference type="InterPro" id="IPR003779">
    <property type="entry name" value="CMD-like"/>
</dbReference>
<dbReference type="GO" id="GO:0051920">
    <property type="term" value="F:peroxiredoxin activity"/>
    <property type="evidence" value="ECO:0007669"/>
    <property type="project" value="InterPro"/>
</dbReference>
<sequence>MSSLRLPYYDLSPDAYQGFLAAKKALDRSPLGKRLIELVNLRVSQLNGCSFCTEMHARALRAGGTEDAKLDALAGWRVSGRFDARERAALDWAESLTEVARSGAPDEVFDALTAHFNDVEIADLSFAVALMNAFNRLGVGMRQ</sequence>
<comment type="caution">
    <text evidence="2">The sequence shown here is derived from an EMBL/GenBank/DDBJ whole genome shotgun (WGS) entry which is preliminary data.</text>
</comment>
<dbReference type="PANTHER" id="PTHR34846:SF10">
    <property type="entry name" value="CYTOPLASMIC PROTEIN"/>
    <property type="match status" value="1"/>
</dbReference>
<protein>
    <submittedName>
        <fullName evidence="2">Alkylhydroperoxidase</fullName>
    </submittedName>
</protein>
<keyword evidence="2" id="KW-0575">Peroxidase</keyword>
<evidence type="ECO:0000259" key="1">
    <source>
        <dbReference type="Pfam" id="PF02627"/>
    </source>
</evidence>
<dbReference type="AlphaFoldDB" id="A0A2W5DDB6"/>
<proteinExistence type="predicted"/>
<dbReference type="EMBL" id="QFOH01000002">
    <property type="protein sequence ID" value="PZP26350.1"/>
    <property type="molecule type" value="Genomic_DNA"/>
</dbReference>
<dbReference type="Proteomes" id="UP000249198">
    <property type="component" value="Unassembled WGS sequence"/>
</dbReference>
<dbReference type="Pfam" id="PF02627">
    <property type="entry name" value="CMD"/>
    <property type="match status" value="1"/>
</dbReference>
<dbReference type="InterPro" id="IPR029032">
    <property type="entry name" value="AhpD-like"/>
</dbReference>